<evidence type="ECO:0000313" key="2">
    <source>
        <dbReference type="Proteomes" id="UP000019426"/>
    </source>
</evidence>
<accession>W6S7I6</accession>
<dbReference type="RefSeq" id="WP_156930640.1">
    <property type="nucleotide sequence ID" value="NZ_HG917869.1"/>
</dbReference>
<evidence type="ECO:0000313" key="1">
    <source>
        <dbReference type="EMBL" id="CDM70372.1"/>
    </source>
</evidence>
<dbReference type="STRING" id="1216932.CM240_3255"/>
<protein>
    <recommendedName>
        <fullName evidence="3">Cyclic lactone autoinducer peptide</fullName>
    </recommendedName>
</protein>
<organism evidence="1 2">
    <name type="scientific">Clostridium bornimense</name>
    <dbReference type="NCBI Taxonomy" id="1216932"/>
    <lineage>
        <taxon>Bacteria</taxon>
        <taxon>Bacillati</taxon>
        <taxon>Bacillota</taxon>
        <taxon>Clostridia</taxon>
        <taxon>Eubacteriales</taxon>
        <taxon>Clostridiaceae</taxon>
        <taxon>Clostridium</taxon>
    </lineage>
</organism>
<gene>
    <name evidence="1" type="ORF">CM240_3255</name>
</gene>
<dbReference type="HOGENOM" id="CLU_3078332_0_0_9"/>
<dbReference type="EMBL" id="HG917869">
    <property type="protein sequence ID" value="CDM70372.1"/>
    <property type="molecule type" value="Genomic_DNA"/>
</dbReference>
<sequence>MKNEKKKFISKITDSCANKLINIGEKHCESTSIIFTFYEPKLSKKLLNEINK</sequence>
<dbReference type="Proteomes" id="UP000019426">
    <property type="component" value="Chromosome M2/40_rep2"/>
</dbReference>
<name>W6S7I6_9CLOT</name>
<proteinExistence type="predicted"/>
<dbReference type="PATRIC" id="fig|1216932.3.peg.3229"/>
<reference evidence="1 2" key="1">
    <citation type="submission" date="2013-11" db="EMBL/GenBank/DDBJ databases">
        <title>Complete genome sequence of Clostridum sp. M2/40.</title>
        <authorList>
            <person name="Wibberg D."/>
            <person name="Puehler A."/>
            <person name="Schlueter A."/>
        </authorList>
    </citation>
    <scope>NUCLEOTIDE SEQUENCE [LARGE SCALE GENOMIC DNA]</scope>
    <source>
        <strain evidence="2">M2/40</strain>
    </source>
</reference>
<evidence type="ECO:0008006" key="3">
    <source>
        <dbReference type="Google" id="ProtNLM"/>
    </source>
</evidence>
<dbReference type="KEGG" id="clt:CM240_3255"/>
<dbReference type="AlphaFoldDB" id="W6S7I6"/>
<keyword evidence="2" id="KW-1185">Reference proteome</keyword>